<keyword evidence="9" id="KW-1133">Transmembrane helix</keyword>
<reference evidence="12" key="1">
    <citation type="submission" date="2023-07" db="EMBL/GenBank/DDBJ databases">
        <title>Dyadobacter sp. nov 'subterranea' isolated from contaminted grondwater.</title>
        <authorList>
            <person name="Szabo I."/>
            <person name="Al-Omari J."/>
            <person name="Szerdahelyi S.G."/>
            <person name="Rado J."/>
        </authorList>
    </citation>
    <scope>NUCLEOTIDE SEQUENCE [LARGE SCALE GENOMIC DNA]</scope>
    <source>
        <strain evidence="12">UP-52</strain>
    </source>
</reference>
<dbReference type="Pfam" id="PF02518">
    <property type="entry name" value="HATPase_c"/>
    <property type="match status" value="1"/>
</dbReference>
<keyword evidence="5" id="KW-0547">Nucleotide-binding</keyword>
<feature type="domain" description="Histidine kinase" evidence="10">
    <location>
        <begin position="611"/>
        <end position="804"/>
    </location>
</feature>
<keyword evidence="6 11" id="KW-0418">Kinase</keyword>
<dbReference type="InterPro" id="IPR011990">
    <property type="entry name" value="TPR-like_helical_dom_sf"/>
</dbReference>
<keyword evidence="9" id="KW-0472">Membrane</keyword>
<dbReference type="Pfam" id="PF07568">
    <property type="entry name" value="HisKA_2"/>
    <property type="match status" value="1"/>
</dbReference>
<dbReference type="Proteomes" id="UP000634134">
    <property type="component" value="Unassembled WGS sequence"/>
</dbReference>
<proteinExistence type="predicted"/>
<dbReference type="EMBL" id="JACYGY010000001">
    <property type="protein sequence ID" value="MBE9463271.1"/>
    <property type="molecule type" value="Genomic_DNA"/>
</dbReference>
<evidence type="ECO:0000256" key="1">
    <source>
        <dbReference type="ARBA" id="ARBA00000085"/>
    </source>
</evidence>
<comment type="caution">
    <text evidence="11">The sequence shown here is derived from an EMBL/GenBank/DDBJ whole genome shotgun (WGS) entry which is preliminary data.</text>
</comment>
<feature type="transmembrane region" description="Helical" evidence="9">
    <location>
        <begin position="541"/>
        <end position="560"/>
    </location>
</feature>
<evidence type="ECO:0000256" key="3">
    <source>
        <dbReference type="ARBA" id="ARBA00022553"/>
    </source>
</evidence>
<feature type="coiled-coil region" evidence="8">
    <location>
        <begin position="560"/>
        <end position="611"/>
    </location>
</feature>
<sequence length="805" mass="92115">MSFGLSAAGQSGKSGYNDAARQRLLIRITAQYLHTISQGQIDMDSAIRIPCSVYGLSPLLAYNEGYSDGSLSGGSKLLSLGKVSEAKALLAKLNNSARIRLLIELGSHFVFLPGTKKEDLHQATKYIDEAVKLSKSESVQWKIESLTLRAYLLDQSGFKEESEKQFSEIVRLCEHAGNEPALARALLRAGEILRYGDPGRLPRFEKALSIFQRKHMKEHEIETLSLINIENFVGKRYDQAEKLLIRIISLQSAIHFRQQQYPYDALSWLAYRKGALRNALSYSNKSLASVTSKADSVFISLFYTRRAGVYDRLFKYKEALSWYDKGLENKTPATKLYWYRSVIGKVATLNNISRAKEALELLTEAENQYPPTTYFEQMHFALLLGITYENLKKFDLAEKNYNIFLIMAEKFPVEYVHDEFPAAFFQISSFYRVIGKTGRARELLEQGKDFVSTFDILGKGNYFYNLYKLDSTDGRYLDAIKNLNLSYQFTDSVFSNEQRKSAGELLVKYEAEKKDKDIKLLNSQNQLQRIRTAQADRTKNITLAGLVLLLIIIGLLLNRYSIKQRNNQKLETKQKELEANQKELDQKNFYLQTLNSEQEKLLKEKEWLIREVHHRVKNNLQMVTSLLNSQSAYLEDDSAVVAVKDSLRRMQAMSLIHQKLYLDENTSQIAMPEYIEELVGYLHESFDTDNRITFEQNIEPTYLDVAQAIPLGLIINESIVNAIKYAFLNEQHGRVCVYLHRDEHDFLLLRISDNGIGLPQGLDLLENNSLGLDLMQGLTKQLKGSFKIESNQGVHITVRFPGLRK</sequence>
<dbReference type="GO" id="GO:0016301">
    <property type="term" value="F:kinase activity"/>
    <property type="evidence" value="ECO:0007669"/>
    <property type="project" value="UniProtKB-KW"/>
</dbReference>
<keyword evidence="7" id="KW-0067">ATP-binding</keyword>
<comment type="catalytic activity">
    <reaction evidence="1">
        <text>ATP + protein L-histidine = ADP + protein N-phospho-L-histidine.</text>
        <dbReference type="EC" id="2.7.13.3"/>
    </reaction>
</comment>
<evidence type="ECO:0000256" key="6">
    <source>
        <dbReference type="ARBA" id="ARBA00022777"/>
    </source>
</evidence>
<evidence type="ECO:0000256" key="2">
    <source>
        <dbReference type="ARBA" id="ARBA00012438"/>
    </source>
</evidence>
<dbReference type="InterPro" id="IPR036890">
    <property type="entry name" value="HATPase_C_sf"/>
</dbReference>
<dbReference type="SUPFAM" id="SSF55874">
    <property type="entry name" value="ATPase domain of HSP90 chaperone/DNA topoisomerase II/histidine kinase"/>
    <property type="match status" value="1"/>
</dbReference>
<dbReference type="EC" id="2.7.13.3" evidence="2"/>
<evidence type="ECO:0000256" key="7">
    <source>
        <dbReference type="ARBA" id="ARBA00022840"/>
    </source>
</evidence>
<evidence type="ECO:0000313" key="12">
    <source>
        <dbReference type="Proteomes" id="UP000634134"/>
    </source>
</evidence>
<dbReference type="InterPro" id="IPR005467">
    <property type="entry name" value="His_kinase_dom"/>
</dbReference>
<keyword evidence="9" id="KW-0812">Transmembrane</keyword>
<dbReference type="PANTHER" id="PTHR41523">
    <property type="entry name" value="TWO-COMPONENT SYSTEM SENSOR PROTEIN"/>
    <property type="match status" value="1"/>
</dbReference>
<name>A0ABR9WCR5_9BACT</name>
<dbReference type="Gene3D" id="3.30.450.20">
    <property type="entry name" value="PAS domain"/>
    <property type="match status" value="1"/>
</dbReference>
<evidence type="ECO:0000256" key="9">
    <source>
        <dbReference type="SAM" id="Phobius"/>
    </source>
</evidence>
<dbReference type="Gene3D" id="1.25.40.10">
    <property type="entry name" value="Tetratricopeptide repeat domain"/>
    <property type="match status" value="2"/>
</dbReference>
<dbReference type="PROSITE" id="PS50109">
    <property type="entry name" value="HIS_KIN"/>
    <property type="match status" value="1"/>
</dbReference>
<keyword evidence="4" id="KW-0808">Transferase</keyword>
<dbReference type="SMART" id="SM00387">
    <property type="entry name" value="HATPase_c"/>
    <property type="match status" value="1"/>
</dbReference>
<accession>A0ABR9WCR5</accession>
<dbReference type="PANTHER" id="PTHR41523:SF8">
    <property type="entry name" value="ETHYLENE RESPONSE SENSOR PROTEIN"/>
    <property type="match status" value="1"/>
</dbReference>
<dbReference type="InterPro" id="IPR003594">
    <property type="entry name" value="HATPase_dom"/>
</dbReference>
<dbReference type="InterPro" id="IPR011495">
    <property type="entry name" value="Sig_transdc_His_kin_sub2_dim/P"/>
</dbReference>
<evidence type="ECO:0000256" key="4">
    <source>
        <dbReference type="ARBA" id="ARBA00022679"/>
    </source>
</evidence>
<gene>
    <name evidence="11" type="ORF">IEE83_15390</name>
</gene>
<keyword evidence="3" id="KW-0597">Phosphoprotein</keyword>
<evidence type="ECO:0000256" key="8">
    <source>
        <dbReference type="SAM" id="Coils"/>
    </source>
</evidence>
<dbReference type="SUPFAM" id="SSF48452">
    <property type="entry name" value="TPR-like"/>
    <property type="match status" value="2"/>
</dbReference>
<keyword evidence="8" id="KW-0175">Coiled coil</keyword>
<evidence type="ECO:0000256" key="5">
    <source>
        <dbReference type="ARBA" id="ARBA00022741"/>
    </source>
</evidence>
<keyword evidence="12" id="KW-1185">Reference proteome</keyword>
<dbReference type="Gene3D" id="3.30.565.10">
    <property type="entry name" value="Histidine kinase-like ATPase, C-terminal domain"/>
    <property type="match status" value="1"/>
</dbReference>
<protein>
    <recommendedName>
        <fullName evidence="2">histidine kinase</fullName>
        <ecNumber evidence="2">2.7.13.3</ecNumber>
    </recommendedName>
</protein>
<evidence type="ECO:0000259" key="10">
    <source>
        <dbReference type="PROSITE" id="PS50109"/>
    </source>
</evidence>
<organism evidence="11 12">
    <name type="scientific">Dyadobacter subterraneus</name>
    <dbReference type="NCBI Taxonomy" id="2773304"/>
    <lineage>
        <taxon>Bacteria</taxon>
        <taxon>Pseudomonadati</taxon>
        <taxon>Bacteroidota</taxon>
        <taxon>Cytophagia</taxon>
        <taxon>Cytophagales</taxon>
        <taxon>Spirosomataceae</taxon>
        <taxon>Dyadobacter</taxon>
    </lineage>
</organism>
<evidence type="ECO:0000313" key="11">
    <source>
        <dbReference type="EMBL" id="MBE9463271.1"/>
    </source>
</evidence>